<dbReference type="Proteomes" id="UP000799444">
    <property type="component" value="Unassembled WGS sequence"/>
</dbReference>
<evidence type="ECO:0008006" key="4">
    <source>
        <dbReference type="Google" id="ProtNLM"/>
    </source>
</evidence>
<dbReference type="Pfam" id="PF14099">
    <property type="entry name" value="Polysacc_lyase"/>
    <property type="match status" value="1"/>
</dbReference>
<keyword evidence="3" id="KW-1185">Reference proteome</keyword>
<sequence>MLFSASLCAFALLCIPSSHATPEFATHGKLSDWPSPQVAPEHNGVVSEATNGVFYPNKPSPGLKFEQTYDPNYHLRYHAERSYPEGYRRGQTKFYGFAFRLAQDWEFEPAQSYNIAQFIADFKDTGCGEDYMPSTMVWVSGRTLYTRRKLGQLLSGKACADPKDNCGGGKNCQQNFPIALFNNLEGGIWYKVTAQITWASDNTGQFKWWVNGDKVWDNRTLPTTVLDDGRPFQFRVGLYANGWYDDKRNKGSQDRRQVWIDEIGIGSEFADADPDRL</sequence>
<dbReference type="Gene3D" id="2.60.120.200">
    <property type="match status" value="1"/>
</dbReference>
<evidence type="ECO:0000313" key="3">
    <source>
        <dbReference type="Proteomes" id="UP000799444"/>
    </source>
</evidence>
<name>A0A9P4QWS1_9PLEO</name>
<organism evidence="2 3">
    <name type="scientific">Polyplosphaeria fusca</name>
    <dbReference type="NCBI Taxonomy" id="682080"/>
    <lineage>
        <taxon>Eukaryota</taxon>
        <taxon>Fungi</taxon>
        <taxon>Dikarya</taxon>
        <taxon>Ascomycota</taxon>
        <taxon>Pezizomycotina</taxon>
        <taxon>Dothideomycetes</taxon>
        <taxon>Pleosporomycetidae</taxon>
        <taxon>Pleosporales</taxon>
        <taxon>Tetraplosphaeriaceae</taxon>
        <taxon>Polyplosphaeria</taxon>
    </lineage>
</organism>
<feature type="chain" id="PRO_5040444682" description="Polysaccharide lyase" evidence="1">
    <location>
        <begin position="21"/>
        <end position="277"/>
    </location>
</feature>
<feature type="signal peptide" evidence="1">
    <location>
        <begin position="1"/>
        <end position="20"/>
    </location>
</feature>
<keyword evidence="1" id="KW-0732">Signal</keyword>
<gene>
    <name evidence="2" type="ORF">EJ04DRAFT_600930</name>
</gene>
<dbReference type="InterPro" id="IPR025975">
    <property type="entry name" value="Polysacc_lyase"/>
</dbReference>
<dbReference type="EMBL" id="ML996136">
    <property type="protein sequence ID" value="KAF2735363.1"/>
    <property type="molecule type" value="Genomic_DNA"/>
</dbReference>
<evidence type="ECO:0000313" key="2">
    <source>
        <dbReference type="EMBL" id="KAF2735363.1"/>
    </source>
</evidence>
<comment type="caution">
    <text evidence="2">The sequence shown here is derived from an EMBL/GenBank/DDBJ whole genome shotgun (WGS) entry which is preliminary data.</text>
</comment>
<dbReference type="AlphaFoldDB" id="A0A9P4QWS1"/>
<accession>A0A9P4QWS1</accession>
<protein>
    <recommendedName>
        <fullName evidence="4">Polysaccharide lyase</fullName>
    </recommendedName>
</protein>
<evidence type="ECO:0000256" key="1">
    <source>
        <dbReference type="SAM" id="SignalP"/>
    </source>
</evidence>
<reference evidence="2" key="1">
    <citation type="journal article" date="2020" name="Stud. Mycol.">
        <title>101 Dothideomycetes genomes: a test case for predicting lifestyles and emergence of pathogens.</title>
        <authorList>
            <person name="Haridas S."/>
            <person name="Albert R."/>
            <person name="Binder M."/>
            <person name="Bloem J."/>
            <person name="Labutti K."/>
            <person name="Salamov A."/>
            <person name="Andreopoulos B."/>
            <person name="Baker S."/>
            <person name="Barry K."/>
            <person name="Bills G."/>
            <person name="Bluhm B."/>
            <person name="Cannon C."/>
            <person name="Castanera R."/>
            <person name="Culley D."/>
            <person name="Daum C."/>
            <person name="Ezra D."/>
            <person name="Gonzalez J."/>
            <person name="Henrissat B."/>
            <person name="Kuo A."/>
            <person name="Liang C."/>
            <person name="Lipzen A."/>
            <person name="Lutzoni F."/>
            <person name="Magnuson J."/>
            <person name="Mondo S."/>
            <person name="Nolan M."/>
            <person name="Ohm R."/>
            <person name="Pangilinan J."/>
            <person name="Park H.-J."/>
            <person name="Ramirez L."/>
            <person name="Alfaro M."/>
            <person name="Sun H."/>
            <person name="Tritt A."/>
            <person name="Yoshinaga Y."/>
            <person name="Zwiers L.-H."/>
            <person name="Turgeon B."/>
            <person name="Goodwin S."/>
            <person name="Spatafora J."/>
            <person name="Crous P."/>
            <person name="Grigoriev I."/>
        </authorList>
    </citation>
    <scope>NUCLEOTIDE SEQUENCE</scope>
    <source>
        <strain evidence="2">CBS 125425</strain>
    </source>
</reference>
<proteinExistence type="predicted"/>
<dbReference type="OrthoDB" id="3889489at2759"/>